<comment type="caution">
    <text evidence="1">The sequence shown here is derived from an EMBL/GenBank/DDBJ whole genome shotgun (WGS) entry which is preliminary data.</text>
</comment>
<dbReference type="RefSeq" id="WP_135435920.1">
    <property type="nucleotide sequence ID" value="NZ_SRLA01000004.1"/>
</dbReference>
<organism evidence="1 2">
    <name type="scientific">Hymenobacter fodinae</name>
    <dbReference type="NCBI Taxonomy" id="2510796"/>
    <lineage>
        <taxon>Bacteria</taxon>
        <taxon>Pseudomonadati</taxon>
        <taxon>Bacteroidota</taxon>
        <taxon>Cytophagia</taxon>
        <taxon>Cytophagales</taxon>
        <taxon>Hymenobacteraceae</taxon>
        <taxon>Hymenobacter</taxon>
    </lineage>
</organism>
<sequence>MNSDRIQELRNYYGPTQHIDERSGAIVELADTVDNLRSIAKGYTTPLFDPATAKPIEACLLQLMQCTADGDLISKSDRTWLVDAGLATRGHGFNMITPAGVMYLLDLGLIHP</sequence>
<gene>
    <name evidence="1" type="ORF">EU556_20105</name>
</gene>
<protein>
    <submittedName>
        <fullName evidence="1">Uncharacterized protein</fullName>
    </submittedName>
</protein>
<accession>A0A4Z0P5F4</accession>
<dbReference type="Proteomes" id="UP000298337">
    <property type="component" value="Unassembled WGS sequence"/>
</dbReference>
<keyword evidence="2" id="KW-1185">Reference proteome</keyword>
<proteinExistence type="predicted"/>
<reference evidence="1 2" key="1">
    <citation type="submission" date="2019-04" db="EMBL/GenBank/DDBJ databases">
        <authorList>
            <person name="Feng G."/>
            <person name="Zhang J."/>
            <person name="Zhu H."/>
        </authorList>
    </citation>
    <scope>NUCLEOTIDE SEQUENCE [LARGE SCALE GENOMIC DNA]</scope>
    <source>
        <strain evidence="1 2">92R-1</strain>
    </source>
</reference>
<dbReference type="AlphaFoldDB" id="A0A4Z0P5F4"/>
<name>A0A4Z0P5F4_9BACT</name>
<dbReference type="EMBL" id="SRLA01000004">
    <property type="protein sequence ID" value="TGE05607.1"/>
    <property type="molecule type" value="Genomic_DNA"/>
</dbReference>
<evidence type="ECO:0000313" key="1">
    <source>
        <dbReference type="EMBL" id="TGE05607.1"/>
    </source>
</evidence>
<evidence type="ECO:0000313" key="2">
    <source>
        <dbReference type="Proteomes" id="UP000298337"/>
    </source>
</evidence>